<reference evidence="2" key="1">
    <citation type="journal article" date="2020" name="Fungal Divers.">
        <title>Resolving the Mortierellaceae phylogeny through synthesis of multi-gene phylogenetics and phylogenomics.</title>
        <authorList>
            <person name="Vandepol N."/>
            <person name="Liber J."/>
            <person name="Desiro A."/>
            <person name="Na H."/>
            <person name="Kennedy M."/>
            <person name="Barry K."/>
            <person name="Grigoriev I.V."/>
            <person name="Miller A.N."/>
            <person name="O'Donnell K."/>
            <person name="Stajich J.E."/>
            <person name="Bonito G."/>
        </authorList>
    </citation>
    <scope>NUCLEOTIDE SEQUENCE</scope>
    <source>
        <strain evidence="2">REB-010B</strain>
    </source>
</reference>
<name>A0A9P6R0S2_9FUNG</name>
<sequence length="55" mass="5598">RSIIARALATDGTSHQGLSSGAIVGIAVGSIALISILGGFFGVLVRGQRRLQSTF</sequence>
<evidence type="ECO:0000313" key="2">
    <source>
        <dbReference type="EMBL" id="KAG0307223.1"/>
    </source>
</evidence>
<keyword evidence="1" id="KW-0812">Transmembrane</keyword>
<gene>
    <name evidence="2" type="ORF">BGZ99_001510</name>
</gene>
<evidence type="ECO:0000313" key="3">
    <source>
        <dbReference type="Proteomes" id="UP000738325"/>
    </source>
</evidence>
<evidence type="ECO:0000256" key="1">
    <source>
        <dbReference type="SAM" id="Phobius"/>
    </source>
</evidence>
<comment type="caution">
    <text evidence="2">The sequence shown here is derived from an EMBL/GenBank/DDBJ whole genome shotgun (WGS) entry which is preliminary data.</text>
</comment>
<feature type="transmembrane region" description="Helical" evidence="1">
    <location>
        <begin position="22"/>
        <end position="45"/>
    </location>
</feature>
<dbReference type="Proteomes" id="UP000738325">
    <property type="component" value="Unassembled WGS sequence"/>
</dbReference>
<keyword evidence="1" id="KW-1133">Transmembrane helix</keyword>
<protein>
    <submittedName>
        <fullName evidence="2">Uncharacterized protein</fullName>
    </submittedName>
</protein>
<accession>A0A9P6R0S2</accession>
<proteinExistence type="predicted"/>
<keyword evidence="1" id="KW-0472">Membrane</keyword>
<dbReference type="AlphaFoldDB" id="A0A9P6R0S2"/>
<feature type="non-terminal residue" evidence="2">
    <location>
        <position position="1"/>
    </location>
</feature>
<organism evidence="2 3">
    <name type="scientific">Dissophora globulifera</name>
    <dbReference type="NCBI Taxonomy" id="979702"/>
    <lineage>
        <taxon>Eukaryota</taxon>
        <taxon>Fungi</taxon>
        <taxon>Fungi incertae sedis</taxon>
        <taxon>Mucoromycota</taxon>
        <taxon>Mortierellomycotina</taxon>
        <taxon>Mortierellomycetes</taxon>
        <taxon>Mortierellales</taxon>
        <taxon>Mortierellaceae</taxon>
        <taxon>Dissophora</taxon>
    </lineage>
</organism>
<dbReference type="EMBL" id="JAAAIP010001391">
    <property type="protein sequence ID" value="KAG0307223.1"/>
    <property type="molecule type" value="Genomic_DNA"/>
</dbReference>
<keyword evidence="3" id="KW-1185">Reference proteome</keyword>